<gene>
    <name evidence="1" type="primary">74</name>
    <name evidence="1" type="ORF">PBI_ANTHONY_74</name>
</gene>
<proteinExistence type="predicted"/>
<organism evidence="1 2">
    <name type="scientific">Mycobacterium phage Anthony</name>
    <dbReference type="NCBI Taxonomy" id="2599857"/>
    <lineage>
        <taxon>Viruses</taxon>
        <taxon>Duplodnaviria</taxon>
        <taxon>Heunggongvirae</taxon>
        <taxon>Uroviricota</taxon>
        <taxon>Caudoviricetes</taxon>
        <taxon>Anthonyvirus</taxon>
        <taxon>Anthonyvirus anthony</taxon>
    </lineage>
</organism>
<keyword evidence="2" id="KW-1185">Reference proteome</keyword>
<dbReference type="GeneID" id="64871744"/>
<evidence type="ECO:0000313" key="1">
    <source>
        <dbReference type="EMBL" id="QFG10444.1"/>
    </source>
</evidence>
<name>A0A5J6TK96_9CAUD</name>
<dbReference type="RefSeq" id="YP_010062110.1">
    <property type="nucleotide sequence ID" value="NC_054790.1"/>
</dbReference>
<accession>A0A5J6TK96</accession>
<dbReference type="EMBL" id="MN234188">
    <property type="protein sequence ID" value="QFG10444.1"/>
    <property type="molecule type" value="Genomic_DNA"/>
</dbReference>
<protein>
    <submittedName>
        <fullName evidence="1">Uncharacterized protein</fullName>
    </submittedName>
</protein>
<evidence type="ECO:0000313" key="2">
    <source>
        <dbReference type="Proteomes" id="UP000327026"/>
    </source>
</evidence>
<dbReference type="KEGG" id="vg:64871744"/>
<sequence>MRRVTISLAVEIDLDRYILEGRHAGPRSAIQDIRAVAKEVIEHELKKMGYPDAVVSYGKAVSHNLTPDVGRLTD</sequence>
<reference evidence="1 2" key="1">
    <citation type="submission" date="2019-07" db="EMBL/GenBank/DDBJ databases">
        <authorList>
            <person name="Garlena R.A."/>
            <person name="Russell D.A."/>
            <person name="Pope W.H."/>
            <person name="Jacobs-Sera D."/>
            <person name="Hatfull G.F."/>
        </authorList>
    </citation>
    <scope>NUCLEOTIDE SEQUENCE [LARGE SCALE GENOMIC DNA]</scope>
</reference>
<dbReference type="Proteomes" id="UP000327026">
    <property type="component" value="Segment"/>
</dbReference>